<dbReference type="NCBIfam" id="NF041278">
    <property type="entry name" value="CmcJ_NvfI_EfuI"/>
    <property type="match status" value="1"/>
</dbReference>
<evidence type="ECO:0000313" key="1">
    <source>
        <dbReference type="EMBL" id="SUZ65726.1"/>
    </source>
</evidence>
<gene>
    <name evidence="1" type="ORF">METZ01_LOCUS18580</name>
</gene>
<dbReference type="PANTHER" id="PTHR34598">
    <property type="entry name" value="BLL6449 PROTEIN"/>
    <property type="match status" value="1"/>
</dbReference>
<dbReference type="PANTHER" id="PTHR34598:SF3">
    <property type="entry name" value="OXIDOREDUCTASE AN1597"/>
    <property type="match status" value="1"/>
</dbReference>
<proteinExistence type="predicted"/>
<dbReference type="GO" id="GO:0016491">
    <property type="term" value="F:oxidoreductase activity"/>
    <property type="evidence" value="ECO:0007669"/>
    <property type="project" value="InterPro"/>
</dbReference>
<dbReference type="EMBL" id="UINC01000966">
    <property type="protein sequence ID" value="SUZ65726.1"/>
    <property type="molecule type" value="Genomic_DNA"/>
</dbReference>
<evidence type="ECO:0008006" key="2">
    <source>
        <dbReference type="Google" id="ProtNLM"/>
    </source>
</evidence>
<name>A0A381PFD0_9ZZZZ</name>
<dbReference type="InterPro" id="IPR044053">
    <property type="entry name" value="AsaB-like"/>
</dbReference>
<organism evidence="1">
    <name type="scientific">marine metagenome</name>
    <dbReference type="NCBI Taxonomy" id="408172"/>
    <lineage>
        <taxon>unclassified sequences</taxon>
        <taxon>metagenomes</taxon>
        <taxon>ecological metagenomes</taxon>
    </lineage>
</organism>
<protein>
    <recommendedName>
        <fullName evidence="2">Methyltransferase</fullName>
    </recommendedName>
</protein>
<reference evidence="1" key="1">
    <citation type="submission" date="2018-05" db="EMBL/GenBank/DDBJ databases">
        <authorList>
            <person name="Lanie J.A."/>
            <person name="Ng W.-L."/>
            <person name="Kazmierczak K.M."/>
            <person name="Andrzejewski T.M."/>
            <person name="Davidsen T.M."/>
            <person name="Wayne K.J."/>
            <person name="Tettelin H."/>
            <person name="Glass J.I."/>
            <person name="Rusch D."/>
            <person name="Podicherti R."/>
            <person name="Tsui H.-C.T."/>
            <person name="Winkler M.E."/>
        </authorList>
    </citation>
    <scope>NUCLEOTIDE SEQUENCE</scope>
</reference>
<accession>A0A381PFD0</accession>
<sequence>MIIGNVNYLARTVVPSLRRNGQVLTRRNADGSDSGGTGIEIDTCEVSIADARIEGATCELNGFELVEKPNNTARNFYDHAAVLDGYYDECAEIVQEITGASFVAAFDHNIRSALGKQAQRRIKGGQEVQGPAYMAHGDYTLASAPQRLLDLTKPSSGNDTLGELLGDESLLPKDAIESALGGEMRYAIINLWRSIGEAPVVTDALALCDGRSVAPEDLVVFEIHYADRVGENYFALPSNDHRWLTYPAMNRDEALLIKQWDSAGTLAQSSGEHGDGSKNAPCTFSFHTAFATSDLDPKAPRRESIEVRCVVLYD</sequence>
<dbReference type="AlphaFoldDB" id="A0A381PFD0"/>